<dbReference type="OMA" id="GVLWPKF"/>
<name>A7TQF9_VANPO</name>
<proteinExistence type="predicted"/>
<dbReference type="Pfam" id="PF01926">
    <property type="entry name" value="MMR_HSR1"/>
    <property type="match status" value="1"/>
</dbReference>
<dbReference type="PANTHER" id="PTHR45782">
    <property type="entry name" value="MITOCHONDRIAL RIBOSOME-ASSOCIATED GTPASE 1"/>
    <property type="match status" value="1"/>
</dbReference>
<organism evidence="5">
    <name type="scientific">Vanderwaltozyma polyspora (strain ATCC 22028 / DSM 70294 / BCRC 21397 / CBS 2163 / NBRC 10782 / NRRL Y-8283 / UCD 57-17)</name>
    <name type="common">Kluyveromyces polysporus</name>
    <dbReference type="NCBI Taxonomy" id="436907"/>
    <lineage>
        <taxon>Eukaryota</taxon>
        <taxon>Fungi</taxon>
        <taxon>Dikarya</taxon>
        <taxon>Ascomycota</taxon>
        <taxon>Saccharomycotina</taxon>
        <taxon>Saccharomycetes</taxon>
        <taxon>Saccharomycetales</taxon>
        <taxon>Saccharomycetaceae</taxon>
        <taxon>Vanderwaltozyma</taxon>
    </lineage>
</organism>
<evidence type="ECO:0000313" key="4">
    <source>
        <dbReference type="EMBL" id="EDO15503.1"/>
    </source>
</evidence>
<dbReference type="HOGENOM" id="CLU_011106_0_1_1"/>
<dbReference type="PROSITE" id="PS51721">
    <property type="entry name" value="G_CP"/>
    <property type="match status" value="1"/>
</dbReference>
<dbReference type="Gene3D" id="1.10.1580.10">
    <property type="match status" value="1"/>
</dbReference>
<dbReference type="GeneID" id="5543569"/>
<dbReference type="STRING" id="436907.A7TQF9"/>
<dbReference type="GO" id="GO:0032543">
    <property type="term" value="P:mitochondrial translation"/>
    <property type="evidence" value="ECO:0007669"/>
    <property type="project" value="TreeGrafter"/>
</dbReference>
<evidence type="ECO:0000259" key="3">
    <source>
        <dbReference type="PROSITE" id="PS51721"/>
    </source>
</evidence>
<dbReference type="InterPro" id="IPR027417">
    <property type="entry name" value="P-loop_NTPase"/>
</dbReference>
<dbReference type="PANTHER" id="PTHR45782:SF4">
    <property type="entry name" value="MITOCHONDRIAL RIBOSOME-ASSOCIATED GTPASE 1"/>
    <property type="match status" value="1"/>
</dbReference>
<dbReference type="RefSeq" id="XP_001643361.1">
    <property type="nucleotide sequence ID" value="XM_001643311.1"/>
</dbReference>
<sequence length="387" mass="44148">MKMIRRGYSNLAGGFIPRFEFPNYNITTTDFKGHQMKAVQRFKRMLPQLNLILELRDLRAPLSTRNPLFDQLLLGKHNNSTLQKLVVYTKKDTMISENHKENERIINKLKVWHGELNEKFMVINCKNNKDVTNLMKIIKWTKHVTEENSNVLPMGYKVLISGMPNVGKSTLVNSLRGLSGVKRTDKKKQKVARTGGEAGITRSTSEVIRISNDPGKSDIYLIDTPGIGLPGRLTHSTNKMIVLSLCGCVKSSLIDPVIQADYLLYLMNLQNAQGLERYPKESEYPTNNVTQVLKRVANPLGFKSGGAQFDEKLANIASQWVNTWRQHRKGDIGIFFDPEILLESNDFKYKDYILSEAEKLRSFYESINGTARKNPMHNNINQLFVDQ</sequence>
<dbReference type="InterPro" id="IPR030378">
    <property type="entry name" value="G_CP_dom"/>
</dbReference>
<accession>A7TQF9</accession>
<evidence type="ECO:0000313" key="5">
    <source>
        <dbReference type="Proteomes" id="UP000000267"/>
    </source>
</evidence>
<evidence type="ECO:0000256" key="1">
    <source>
        <dbReference type="ARBA" id="ARBA00022741"/>
    </source>
</evidence>
<dbReference type="GO" id="GO:0003924">
    <property type="term" value="F:GTPase activity"/>
    <property type="evidence" value="ECO:0007669"/>
    <property type="project" value="TreeGrafter"/>
</dbReference>
<dbReference type="InterPro" id="IPR006073">
    <property type="entry name" value="GTP-bd"/>
</dbReference>
<keyword evidence="5" id="KW-1185">Reference proteome</keyword>
<evidence type="ECO:0000256" key="2">
    <source>
        <dbReference type="ARBA" id="ARBA00023134"/>
    </source>
</evidence>
<feature type="domain" description="CP-type G" evidence="3">
    <location>
        <begin position="39"/>
        <end position="230"/>
    </location>
</feature>
<dbReference type="Proteomes" id="UP000000267">
    <property type="component" value="Unassembled WGS sequence"/>
</dbReference>
<protein>
    <recommendedName>
        <fullName evidence="3">CP-type G domain-containing protein</fullName>
    </recommendedName>
</protein>
<dbReference type="AlphaFoldDB" id="A7TQF9"/>
<dbReference type="Gene3D" id="3.40.50.300">
    <property type="entry name" value="P-loop containing nucleotide triphosphate hydrolases"/>
    <property type="match status" value="1"/>
</dbReference>
<dbReference type="InParanoid" id="A7TQF9"/>
<dbReference type="InterPro" id="IPR023179">
    <property type="entry name" value="GTP-bd_ortho_bundle_sf"/>
</dbReference>
<dbReference type="CDD" id="cd01856">
    <property type="entry name" value="YlqF"/>
    <property type="match status" value="1"/>
</dbReference>
<dbReference type="OrthoDB" id="269151at2759"/>
<dbReference type="GO" id="GO:1902775">
    <property type="term" value="P:mitochondrial large ribosomal subunit assembly"/>
    <property type="evidence" value="ECO:0007669"/>
    <property type="project" value="EnsemblFungi"/>
</dbReference>
<keyword evidence="1" id="KW-0547">Nucleotide-binding</keyword>
<reference evidence="4 5" key="1">
    <citation type="journal article" date="2007" name="Proc. Natl. Acad. Sci. U.S.A.">
        <title>Independent sorting-out of thousands of duplicated gene pairs in two yeast species descended from a whole-genome duplication.</title>
        <authorList>
            <person name="Scannell D.R."/>
            <person name="Frank A.C."/>
            <person name="Conant G.C."/>
            <person name="Byrne K.P."/>
            <person name="Woolfit M."/>
            <person name="Wolfe K.H."/>
        </authorList>
    </citation>
    <scope>NUCLEOTIDE SEQUENCE [LARGE SCALE GENOMIC DNA]</scope>
    <source>
        <strain evidence="5">ATCC 22028 / DSM 70294 / BCRC 21397 / CBS 2163 / NBRC 10782 / NRRL Y-8283 / UCD 57-17</strain>
    </source>
</reference>
<dbReference type="GO" id="GO:0005743">
    <property type="term" value="C:mitochondrial inner membrane"/>
    <property type="evidence" value="ECO:0007669"/>
    <property type="project" value="EnsemblFungi"/>
</dbReference>
<dbReference type="SUPFAM" id="SSF52540">
    <property type="entry name" value="P-loop containing nucleoside triphosphate hydrolases"/>
    <property type="match status" value="1"/>
</dbReference>
<dbReference type="PhylomeDB" id="A7TQF9"/>
<dbReference type="eggNOG" id="KOG2485">
    <property type="taxonomic scope" value="Eukaryota"/>
</dbReference>
<dbReference type="KEGG" id="vpo:Kpol_467p15"/>
<dbReference type="GO" id="GO:0005525">
    <property type="term" value="F:GTP binding"/>
    <property type="evidence" value="ECO:0007669"/>
    <property type="project" value="UniProtKB-KW"/>
</dbReference>
<keyword evidence="2" id="KW-0342">GTP-binding</keyword>
<dbReference type="FunCoup" id="A7TQF9">
    <property type="interactions" value="769"/>
</dbReference>
<gene>
    <name evidence="4" type="ORF">Kpol_467p15</name>
</gene>
<dbReference type="EMBL" id="DS480457">
    <property type="protein sequence ID" value="EDO15503.1"/>
    <property type="molecule type" value="Genomic_DNA"/>
</dbReference>